<evidence type="ECO:0000256" key="7">
    <source>
        <dbReference type="ARBA" id="ARBA00022989"/>
    </source>
</evidence>
<organism evidence="16 17">
    <name type="scientific">Larinioides sclopetarius</name>
    <dbReference type="NCBI Taxonomy" id="280406"/>
    <lineage>
        <taxon>Eukaryota</taxon>
        <taxon>Metazoa</taxon>
        <taxon>Ecdysozoa</taxon>
        <taxon>Arthropoda</taxon>
        <taxon>Chelicerata</taxon>
        <taxon>Arachnida</taxon>
        <taxon>Araneae</taxon>
        <taxon>Araneomorphae</taxon>
        <taxon>Entelegynae</taxon>
        <taxon>Araneoidea</taxon>
        <taxon>Araneidae</taxon>
        <taxon>Larinioides</taxon>
    </lineage>
</organism>
<feature type="transmembrane region" description="Helical" evidence="14">
    <location>
        <begin position="55"/>
        <end position="79"/>
    </location>
</feature>
<dbReference type="InterPro" id="IPR002123">
    <property type="entry name" value="Plipid/glycerol_acylTrfase"/>
</dbReference>
<evidence type="ECO:0000256" key="12">
    <source>
        <dbReference type="ARBA" id="ARBA00023315"/>
    </source>
</evidence>
<keyword evidence="6 14" id="KW-0812">Transmembrane</keyword>
<evidence type="ECO:0000256" key="2">
    <source>
        <dbReference type="ARBA" id="ARBA00005189"/>
    </source>
</evidence>
<dbReference type="Proteomes" id="UP001497382">
    <property type="component" value="Unassembled WGS sequence"/>
</dbReference>
<feature type="domain" description="Phospholipid/glycerol acyltransferase" evidence="15">
    <location>
        <begin position="140"/>
        <end position="251"/>
    </location>
</feature>
<dbReference type="SUPFAM" id="SSF69593">
    <property type="entry name" value="Glycerol-3-phosphate (1)-acyltransferase"/>
    <property type="match status" value="1"/>
</dbReference>
<dbReference type="GO" id="GO:0016020">
    <property type="term" value="C:membrane"/>
    <property type="evidence" value="ECO:0007669"/>
    <property type="project" value="UniProtKB-SubCell"/>
</dbReference>
<dbReference type="AlphaFoldDB" id="A0AAV2A368"/>
<evidence type="ECO:0000256" key="9">
    <source>
        <dbReference type="ARBA" id="ARBA00023136"/>
    </source>
</evidence>
<feature type="transmembrane region" description="Helical" evidence="14">
    <location>
        <begin position="105"/>
        <end position="126"/>
    </location>
</feature>
<evidence type="ECO:0000256" key="5">
    <source>
        <dbReference type="ARBA" id="ARBA00022679"/>
    </source>
</evidence>
<comment type="subcellular location">
    <subcellularLocation>
        <location evidence="1">Membrane</location>
    </subcellularLocation>
</comment>
<keyword evidence="8" id="KW-0443">Lipid metabolism</keyword>
<evidence type="ECO:0000256" key="8">
    <source>
        <dbReference type="ARBA" id="ARBA00023098"/>
    </source>
</evidence>
<protein>
    <recommendedName>
        <fullName evidence="15">Phospholipid/glycerol acyltransferase domain-containing protein</fullName>
    </recommendedName>
</protein>
<keyword evidence="9 14" id="KW-0472">Membrane</keyword>
<keyword evidence="10" id="KW-0594">Phospholipid biosynthesis</keyword>
<keyword evidence="17" id="KW-1185">Reference proteome</keyword>
<feature type="transmembrane region" description="Helical" evidence="14">
    <location>
        <begin position="138"/>
        <end position="159"/>
    </location>
</feature>
<dbReference type="CDD" id="cd07991">
    <property type="entry name" value="LPLAT_LPCAT1-like"/>
    <property type="match status" value="1"/>
</dbReference>
<evidence type="ECO:0000256" key="13">
    <source>
        <dbReference type="ARBA" id="ARBA00025707"/>
    </source>
</evidence>
<comment type="pathway">
    <text evidence="13">Phospholipid metabolism.</text>
</comment>
<dbReference type="GO" id="GO:0042171">
    <property type="term" value="F:lysophosphatidic acid acyltransferase activity"/>
    <property type="evidence" value="ECO:0007669"/>
    <property type="project" value="TreeGrafter"/>
</dbReference>
<evidence type="ECO:0000256" key="11">
    <source>
        <dbReference type="ARBA" id="ARBA00023264"/>
    </source>
</evidence>
<evidence type="ECO:0000256" key="6">
    <source>
        <dbReference type="ARBA" id="ARBA00022692"/>
    </source>
</evidence>
<accession>A0AAV2A368</accession>
<evidence type="ECO:0000256" key="3">
    <source>
        <dbReference type="ARBA" id="ARBA00008655"/>
    </source>
</evidence>
<dbReference type="Pfam" id="PF01553">
    <property type="entry name" value="Acyltransferase"/>
    <property type="match status" value="1"/>
</dbReference>
<keyword evidence="5" id="KW-0808">Transferase</keyword>
<evidence type="ECO:0000256" key="14">
    <source>
        <dbReference type="SAM" id="Phobius"/>
    </source>
</evidence>
<gene>
    <name evidence="16" type="ORF">LARSCL_LOCUS9815</name>
</gene>
<dbReference type="GO" id="GO:0008654">
    <property type="term" value="P:phospholipid biosynthetic process"/>
    <property type="evidence" value="ECO:0007669"/>
    <property type="project" value="UniProtKB-KW"/>
</dbReference>
<sequence length="478" mass="55207">MMRRRRVEDLEELISKYGTLQCKMEEKQQPIASVDVINPFILKQDVSQLQIFKSVILSVILLPIRFLLMILILTFDWIIGVLTLQGISKEQTEGLEPLTGWRRKWAKPFIVSLARFMFVIGGWFWIPQKGRRATAQEAPILLVMPHSSFLDTILVIALGCPSMVVKDSTEKTPLFGSLVKYSQPLFVTSEDPDSRRKIAEKIRERVTSGKDFEQLLVFPEGGCGNRKALLRFKLGAFAPGVPVQPCFIRYKNNLDTITWSWEGPGALKQLWLTLTQFYISCELEFLPVYRPTEQERQNPRLFADNVQHYVSSLTNTPVSDFCLEDARFLKMAKESRLPPTVALVKLLRLRRTLGNQDMNPADELKQLEEKRKSFTPLRGDVQHLASYLGLERCPEALKEFFRILDQQKKNSLDVRVYDIGLWMLRTDVKLKEKMQEAFQILDEKSENLDIIALYWKGIKSLKNLKITDKFDPEELSNC</sequence>
<keyword evidence="4" id="KW-0444">Lipid biosynthesis</keyword>
<keyword evidence="11" id="KW-1208">Phospholipid metabolism</keyword>
<evidence type="ECO:0000259" key="15">
    <source>
        <dbReference type="SMART" id="SM00563"/>
    </source>
</evidence>
<reference evidence="16 17" key="1">
    <citation type="submission" date="2024-04" db="EMBL/GenBank/DDBJ databases">
        <authorList>
            <person name="Rising A."/>
            <person name="Reimegard J."/>
            <person name="Sonavane S."/>
            <person name="Akerstrom W."/>
            <person name="Nylinder S."/>
            <person name="Hedman E."/>
            <person name="Kallberg Y."/>
        </authorList>
    </citation>
    <scope>NUCLEOTIDE SEQUENCE [LARGE SCALE GENOMIC DNA]</scope>
</reference>
<evidence type="ECO:0000256" key="1">
    <source>
        <dbReference type="ARBA" id="ARBA00004370"/>
    </source>
</evidence>
<comment type="pathway">
    <text evidence="2">Lipid metabolism.</text>
</comment>
<dbReference type="GO" id="GO:0008374">
    <property type="term" value="F:O-acyltransferase activity"/>
    <property type="evidence" value="ECO:0007669"/>
    <property type="project" value="InterPro"/>
</dbReference>
<dbReference type="GO" id="GO:0005783">
    <property type="term" value="C:endoplasmic reticulum"/>
    <property type="evidence" value="ECO:0007669"/>
    <property type="project" value="TreeGrafter"/>
</dbReference>
<name>A0AAV2A368_9ARAC</name>
<dbReference type="EMBL" id="CAXIEN010000113">
    <property type="protein sequence ID" value="CAL1278502.1"/>
    <property type="molecule type" value="Genomic_DNA"/>
</dbReference>
<keyword evidence="7 14" id="KW-1133">Transmembrane helix</keyword>
<evidence type="ECO:0000313" key="17">
    <source>
        <dbReference type="Proteomes" id="UP001497382"/>
    </source>
</evidence>
<comment type="caution">
    <text evidence="16">The sequence shown here is derived from an EMBL/GenBank/DDBJ whole genome shotgun (WGS) entry which is preliminary data.</text>
</comment>
<dbReference type="SMART" id="SM00563">
    <property type="entry name" value="PlsC"/>
    <property type="match status" value="1"/>
</dbReference>
<dbReference type="PANTHER" id="PTHR23063:SF52">
    <property type="entry name" value="LYSOPHOSPHATIDYLCHOLINE ACYLTRANSFERASE"/>
    <property type="match status" value="1"/>
</dbReference>
<evidence type="ECO:0000313" key="16">
    <source>
        <dbReference type="EMBL" id="CAL1278502.1"/>
    </source>
</evidence>
<dbReference type="PANTHER" id="PTHR23063">
    <property type="entry name" value="PHOSPHOLIPID ACYLTRANSFERASE"/>
    <property type="match status" value="1"/>
</dbReference>
<evidence type="ECO:0000256" key="4">
    <source>
        <dbReference type="ARBA" id="ARBA00022516"/>
    </source>
</evidence>
<comment type="similarity">
    <text evidence="3">Belongs to the 1-acyl-sn-glycerol-3-phosphate acyltransferase family.</text>
</comment>
<evidence type="ECO:0000256" key="10">
    <source>
        <dbReference type="ARBA" id="ARBA00023209"/>
    </source>
</evidence>
<keyword evidence="12" id="KW-0012">Acyltransferase</keyword>
<dbReference type="InterPro" id="IPR045252">
    <property type="entry name" value="LPCAT1-like"/>
</dbReference>
<proteinExistence type="inferred from homology"/>